<name>A0A8S5NGJ6_9CAUD</name>
<reference evidence="1" key="1">
    <citation type="journal article" date="2021" name="Proc. Natl. Acad. Sci. U.S.A.">
        <title>A Catalog of Tens of Thousands of Viruses from Human Metagenomes Reveals Hidden Associations with Chronic Diseases.</title>
        <authorList>
            <person name="Tisza M.J."/>
            <person name="Buck C.B."/>
        </authorList>
    </citation>
    <scope>NUCLEOTIDE SEQUENCE</scope>
    <source>
        <strain evidence="1">Ct0wg9</strain>
    </source>
</reference>
<organism evidence="1">
    <name type="scientific">Myoviridae sp. ct0wg9</name>
    <dbReference type="NCBI Taxonomy" id="2826600"/>
    <lineage>
        <taxon>Viruses</taxon>
        <taxon>Duplodnaviria</taxon>
        <taxon>Heunggongvirae</taxon>
        <taxon>Uroviricota</taxon>
        <taxon>Caudoviricetes</taxon>
    </lineage>
</organism>
<accession>A0A8S5NGJ6</accession>
<evidence type="ECO:0000313" key="1">
    <source>
        <dbReference type="EMBL" id="DAD93442.1"/>
    </source>
</evidence>
<proteinExistence type="predicted"/>
<sequence>MNLLELYAKLSLDTGEYDKGLDDSKSKAKSAGSFIASTFGKAAVTTAKTVAAAYGTIQAGIAVITKKSLDAYSSYEQLAGGVQTLFGAGGQSLEEYAKSIDSTVDNAKDKYKSLMSAQNAVMKAAAGAFKTAGMSANTYMETVTSFSASLIQGLGGDTEAAAKKADRAITDMSDNANKMGTNIQDIQNSYQGFAKQNYTMLDNLKLGYGGTQAEMVRLINDSGILNKTIEDLDGITFDQIVDAIHEVQTNMGITGTTAKEAATTIEGSVNSAKASWENLVTGIADQNQDLSDLTSQFIESVEVAASNVLPRILQIFKGIGEAAQDIGPVIAEKLPGVVTEVVPAFFSAGQSMMKAIGSAIVENAPDVIEFGIETLSNLWESGGGKISLRQAKIQL</sequence>
<dbReference type="EMBL" id="BK015160">
    <property type="protein sequence ID" value="DAD93442.1"/>
    <property type="molecule type" value="Genomic_DNA"/>
</dbReference>
<protein>
    <submittedName>
        <fullName evidence="1">Tail tape measure protein</fullName>
    </submittedName>
</protein>